<feature type="region of interest" description="Disordered" evidence="1">
    <location>
        <begin position="1"/>
        <end position="35"/>
    </location>
</feature>
<evidence type="ECO:0000256" key="1">
    <source>
        <dbReference type="SAM" id="MobiDB-lite"/>
    </source>
</evidence>
<evidence type="ECO:0000313" key="2">
    <source>
        <dbReference type="EMBL" id="ROV67555.1"/>
    </source>
</evidence>
<comment type="caution">
    <text evidence="2">The sequence shown here is derived from an EMBL/GenBank/DDBJ whole genome shotgun (WGS) entry which is preliminary data.</text>
</comment>
<protein>
    <submittedName>
        <fullName evidence="2">ADP-ribosylglycohydrolase family protein</fullName>
    </submittedName>
</protein>
<feature type="non-terminal residue" evidence="2">
    <location>
        <position position="47"/>
    </location>
</feature>
<name>A0A423UYX4_STRGL</name>
<gene>
    <name evidence="2" type="ORF">D3105_15900</name>
</gene>
<dbReference type="EMBL" id="QWFA01000075">
    <property type="protein sequence ID" value="ROV67555.1"/>
    <property type="molecule type" value="Genomic_DNA"/>
</dbReference>
<evidence type="ECO:0000313" key="3">
    <source>
        <dbReference type="Proteomes" id="UP000285596"/>
    </source>
</evidence>
<accession>A0A423UYX4</accession>
<feature type="compositionally biased region" description="Low complexity" evidence="1">
    <location>
        <begin position="1"/>
        <end position="26"/>
    </location>
</feature>
<organism evidence="2 3">
    <name type="scientific">Streptomyces globisporus</name>
    <dbReference type="NCBI Taxonomy" id="1908"/>
    <lineage>
        <taxon>Bacteria</taxon>
        <taxon>Bacillati</taxon>
        <taxon>Actinomycetota</taxon>
        <taxon>Actinomycetes</taxon>
        <taxon>Kitasatosporales</taxon>
        <taxon>Streptomycetaceae</taxon>
        <taxon>Streptomyces</taxon>
    </lineage>
</organism>
<keyword evidence="2" id="KW-0378">Hydrolase</keyword>
<proteinExistence type="predicted"/>
<reference evidence="2 3" key="1">
    <citation type="submission" date="2018-08" db="EMBL/GenBank/DDBJ databases">
        <title>Streptomyces globisporus 1912-4Crt, whole genome shotgun sequence.</title>
        <authorList>
            <person name="Matselyukh B."/>
        </authorList>
    </citation>
    <scope>NUCLEOTIDE SEQUENCE [LARGE SCALE GENOMIC DNA]</scope>
    <source>
        <strain evidence="2 3">1912-4Crt</strain>
    </source>
</reference>
<dbReference type="Proteomes" id="UP000285596">
    <property type="component" value="Unassembled WGS sequence"/>
</dbReference>
<sequence length="47" mass="4681">MTTTGETTTGPTGSPGVTRPGRESSPSPAPSRRARIEGLLLGLASGD</sequence>
<dbReference type="AlphaFoldDB" id="A0A423UYX4"/>
<dbReference type="GO" id="GO:0016787">
    <property type="term" value="F:hydrolase activity"/>
    <property type="evidence" value="ECO:0007669"/>
    <property type="project" value="UniProtKB-KW"/>
</dbReference>